<evidence type="ECO:0000313" key="3">
    <source>
        <dbReference type="Proteomes" id="UP001218218"/>
    </source>
</evidence>
<proteinExistence type="predicted"/>
<dbReference type="AlphaFoldDB" id="A0AAD6ZR79"/>
<accession>A0AAD6ZR79</accession>
<name>A0AAD6ZR79_9AGAR</name>
<comment type="caution">
    <text evidence="2">The sequence shown here is derived from an EMBL/GenBank/DDBJ whole genome shotgun (WGS) entry which is preliminary data.</text>
</comment>
<feature type="region of interest" description="Disordered" evidence="1">
    <location>
        <begin position="215"/>
        <end position="236"/>
    </location>
</feature>
<evidence type="ECO:0000313" key="2">
    <source>
        <dbReference type="EMBL" id="KAJ7334038.1"/>
    </source>
</evidence>
<protein>
    <submittedName>
        <fullName evidence="2">Uncharacterized protein</fullName>
    </submittedName>
</protein>
<gene>
    <name evidence="2" type="ORF">DFH08DRAFT_814107</name>
</gene>
<organism evidence="2 3">
    <name type="scientific">Mycena albidolilacea</name>
    <dbReference type="NCBI Taxonomy" id="1033008"/>
    <lineage>
        <taxon>Eukaryota</taxon>
        <taxon>Fungi</taxon>
        <taxon>Dikarya</taxon>
        <taxon>Basidiomycota</taxon>
        <taxon>Agaricomycotina</taxon>
        <taxon>Agaricomycetes</taxon>
        <taxon>Agaricomycetidae</taxon>
        <taxon>Agaricales</taxon>
        <taxon>Marasmiineae</taxon>
        <taxon>Mycenaceae</taxon>
        <taxon>Mycena</taxon>
    </lineage>
</organism>
<dbReference type="Proteomes" id="UP001218218">
    <property type="component" value="Unassembled WGS sequence"/>
</dbReference>
<dbReference type="EMBL" id="JARIHO010000033">
    <property type="protein sequence ID" value="KAJ7334038.1"/>
    <property type="molecule type" value="Genomic_DNA"/>
</dbReference>
<feature type="region of interest" description="Disordered" evidence="1">
    <location>
        <begin position="23"/>
        <end position="43"/>
    </location>
</feature>
<evidence type="ECO:0000256" key="1">
    <source>
        <dbReference type="SAM" id="MobiDB-lite"/>
    </source>
</evidence>
<keyword evidence="3" id="KW-1185">Reference proteome</keyword>
<reference evidence="2" key="1">
    <citation type="submission" date="2023-03" db="EMBL/GenBank/DDBJ databases">
        <title>Massive genome expansion in bonnet fungi (Mycena s.s.) driven by repeated elements and novel gene families across ecological guilds.</title>
        <authorList>
            <consortium name="Lawrence Berkeley National Laboratory"/>
            <person name="Harder C.B."/>
            <person name="Miyauchi S."/>
            <person name="Viragh M."/>
            <person name="Kuo A."/>
            <person name="Thoen E."/>
            <person name="Andreopoulos B."/>
            <person name="Lu D."/>
            <person name="Skrede I."/>
            <person name="Drula E."/>
            <person name="Henrissat B."/>
            <person name="Morin E."/>
            <person name="Kohler A."/>
            <person name="Barry K."/>
            <person name="LaButti K."/>
            <person name="Morin E."/>
            <person name="Salamov A."/>
            <person name="Lipzen A."/>
            <person name="Mereny Z."/>
            <person name="Hegedus B."/>
            <person name="Baldrian P."/>
            <person name="Stursova M."/>
            <person name="Weitz H."/>
            <person name="Taylor A."/>
            <person name="Grigoriev I.V."/>
            <person name="Nagy L.G."/>
            <person name="Martin F."/>
            <person name="Kauserud H."/>
        </authorList>
    </citation>
    <scope>NUCLEOTIDE SEQUENCE</scope>
    <source>
        <strain evidence="2">CBHHK002</strain>
    </source>
</reference>
<sequence length="276" mass="30316">MTPEVLSMCIVTKEQLKSGLGEGFRWSTNSDYDDDDTPAAKKPGEKKLLSLAVFQHDLNELRTQESPTCLIRSVVTRSNSDAGRVEDDDAYLSTGEFDEPAKCPVWDISMASPFPHPAQEATGPPKQPVQPHWDDLISSDDVPTAGPPGPAARFTVNWSVVIQQFTSRLGGPFLCLRGNQIMGPKPKYRLFILCSVIAPCDGIFLELTSARDNSAPALGSRNDPAEEAPDIDAQLGWEWRPSDLKRLDSGVSSEIVEFPQGVKVQKFQQRTALSPY</sequence>